<dbReference type="OrthoDB" id="2019572at2759"/>
<evidence type="ECO:0000256" key="2">
    <source>
        <dbReference type="ARBA" id="ARBA00022676"/>
    </source>
</evidence>
<dbReference type="PANTHER" id="PTHR46671">
    <property type="entry name" value="PROTEIN CBG11221"/>
    <property type="match status" value="1"/>
</dbReference>
<evidence type="ECO:0000256" key="5">
    <source>
        <dbReference type="ARBA" id="ARBA00023180"/>
    </source>
</evidence>
<keyword evidence="5" id="KW-0325">Glycoprotein</keyword>
<dbReference type="CTD" id="36380624"/>
<gene>
    <name evidence="6 8 9" type="ORF">SRAE_2000291200</name>
</gene>
<keyword evidence="3 6" id="KW-0808">Transferase</keyword>
<dbReference type="GeneID" id="36380624"/>
<dbReference type="WBParaSite" id="SRAE_2000291200.1">
    <property type="protein sequence ID" value="SRAE_2000291200.1"/>
    <property type="gene ID" value="WBGene00263131"/>
</dbReference>
<proteinExistence type="predicted"/>
<dbReference type="InterPro" id="IPR003406">
    <property type="entry name" value="Glyco_trans_14"/>
</dbReference>
<sequence length="426" mass="50424">MFNTNNYSGDVNNLYIYKKSKQSNIKPFYKHGPLTENLNCSPFFEENINLNNITRISRVITNELLSLTCESIKKRRYFSPIPLSEEEKNYPLAYSFLIYNEYEFLELILSLIYQPQNLYCYAIDKKQKSSFRSRIHSLTNCFENVFVSDIEYKIDSKGSHYSTSHIQCIEKLKHYNWKYVFLLQNHDFPIKTNAELVKILKTFKGTSDFKTMKAPRNILNEKLDWTFNGLNIFSKINNKNNKILNTSISLAKGYSQVTISRETMLYTLNILNISTYQMNFDNYPRFANDELFWSTLFSNYEYLKIPGTLPTKCINSKNALNSFTRHTKWSYFRNLTSCSSGYRRHSICIIGLEYINQLEFLPHFFANKLMDYFDAGAVDCWGERLFNRTFFPENYNKIDLSLYLSRPQIRFQNFLKSSKEISQFNC</sequence>
<evidence type="ECO:0000313" key="8">
    <source>
        <dbReference type="WBParaSite" id="SRAE_2000291200.1"/>
    </source>
</evidence>
<comment type="subcellular location">
    <subcellularLocation>
        <location evidence="1">Membrane</location>
        <topology evidence="1">Single-pass type II membrane protein</topology>
    </subcellularLocation>
</comment>
<dbReference type="STRING" id="34506.A0A090MZ37"/>
<dbReference type="AlphaFoldDB" id="A0A090MZ37"/>
<keyword evidence="4" id="KW-0472">Membrane</keyword>
<dbReference type="GO" id="GO:0016020">
    <property type="term" value="C:membrane"/>
    <property type="evidence" value="ECO:0007669"/>
    <property type="project" value="UniProtKB-SubCell"/>
</dbReference>
<dbReference type="Proteomes" id="UP000035682">
    <property type="component" value="Unplaced"/>
</dbReference>
<keyword evidence="7" id="KW-1185">Reference proteome</keyword>
<evidence type="ECO:0000256" key="1">
    <source>
        <dbReference type="ARBA" id="ARBA00004606"/>
    </source>
</evidence>
<reference evidence="8" key="2">
    <citation type="submission" date="2020-12" db="UniProtKB">
        <authorList>
            <consortium name="WormBaseParasite"/>
        </authorList>
    </citation>
    <scope>IDENTIFICATION</scope>
</reference>
<dbReference type="RefSeq" id="XP_024507454.1">
    <property type="nucleotide sequence ID" value="XM_024654044.1"/>
</dbReference>
<evidence type="ECO:0000313" key="9">
    <source>
        <dbReference type="WormBase" id="SRAE_2000291200"/>
    </source>
</evidence>
<evidence type="ECO:0000313" key="6">
    <source>
        <dbReference type="EMBL" id="CEF68254.1"/>
    </source>
</evidence>
<dbReference type="PANTHER" id="PTHR46671:SF7">
    <property type="entry name" value="CORE-2_I-BRANCHING ENZYME"/>
    <property type="match status" value="1"/>
</dbReference>
<organism evidence="6">
    <name type="scientific">Strongyloides ratti</name>
    <name type="common">Parasitic roundworm</name>
    <dbReference type="NCBI Taxonomy" id="34506"/>
    <lineage>
        <taxon>Eukaryota</taxon>
        <taxon>Metazoa</taxon>
        <taxon>Ecdysozoa</taxon>
        <taxon>Nematoda</taxon>
        <taxon>Chromadorea</taxon>
        <taxon>Rhabditida</taxon>
        <taxon>Tylenchina</taxon>
        <taxon>Panagrolaimomorpha</taxon>
        <taxon>Strongyloidoidea</taxon>
        <taxon>Strongyloididae</taxon>
        <taxon>Strongyloides</taxon>
    </lineage>
</organism>
<evidence type="ECO:0000256" key="3">
    <source>
        <dbReference type="ARBA" id="ARBA00022679"/>
    </source>
</evidence>
<evidence type="ECO:0000256" key="4">
    <source>
        <dbReference type="ARBA" id="ARBA00023136"/>
    </source>
</evidence>
<evidence type="ECO:0000313" key="7">
    <source>
        <dbReference type="Proteomes" id="UP000035682"/>
    </source>
</evidence>
<dbReference type="OMA" id="CENIKQR"/>
<name>A0A090MZ37_STRRB</name>
<dbReference type="EMBL" id="LN609529">
    <property type="protein sequence ID" value="CEF68254.1"/>
    <property type="molecule type" value="Genomic_DNA"/>
</dbReference>
<dbReference type="GO" id="GO:0016757">
    <property type="term" value="F:glycosyltransferase activity"/>
    <property type="evidence" value="ECO:0007669"/>
    <property type="project" value="UniProtKB-KW"/>
</dbReference>
<keyword evidence="2" id="KW-0328">Glycosyltransferase</keyword>
<dbReference type="WormBase" id="SRAE_2000291200">
    <property type="protein sequence ID" value="SRP07702"/>
    <property type="gene ID" value="WBGene00263131"/>
</dbReference>
<dbReference type="Pfam" id="PF02485">
    <property type="entry name" value="Branch"/>
    <property type="match status" value="1"/>
</dbReference>
<protein>
    <submittedName>
        <fullName evidence="6 8">Glycosyl transferase, family 14-containing protein</fullName>
    </submittedName>
</protein>
<reference evidence="6 7" key="1">
    <citation type="submission" date="2014-09" db="EMBL/GenBank/DDBJ databases">
        <authorList>
            <person name="Martin A.A."/>
        </authorList>
    </citation>
    <scope>NUCLEOTIDE SEQUENCE</scope>
    <source>
        <strain evidence="7">ED321</strain>
        <strain evidence="6">ED321 Heterogonic</strain>
    </source>
</reference>
<accession>A0A090MZ37</accession>